<dbReference type="Proteomes" id="UP000665025">
    <property type="component" value="Chromosome 1"/>
</dbReference>
<accession>A0ABX7V750</accession>
<name>A0ABX7V750_9GAMM</name>
<dbReference type="EMBL" id="CP072425">
    <property type="protein sequence ID" value="QTL35596.1"/>
    <property type="molecule type" value="Genomic_DNA"/>
</dbReference>
<evidence type="ECO:0000256" key="1">
    <source>
        <dbReference type="SAM" id="MobiDB-lite"/>
    </source>
</evidence>
<keyword evidence="3" id="KW-1185">Reference proteome</keyword>
<dbReference type="RefSeq" id="WP_209052428.1">
    <property type="nucleotide sequence ID" value="NZ_CP072425.1"/>
</dbReference>
<gene>
    <name evidence="2" type="ORF">J5X90_00550</name>
</gene>
<organism evidence="2 3">
    <name type="scientific">Pseudoalteromonas viridis</name>
    <dbReference type="NCBI Taxonomy" id="339617"/>
    <lineage>
        <taxon>Bacteria</taxon>
        <taxon>Pseudomonadati</taxon>
        <taxon>Pseudomonadota</taxon>
        <taxon>Gammaproteobacteria</taxon>
        <taxon>Alteromonadales</taxon>
        <taxon>Pseudoalteromonadaceae</taxon>
        <taxon>Pseudoalteromonas</taxon>
    </lineage>
</organism>
<protein>
    <submittedName>
        <fullName evidence="2">Uncharacterized protein</fullName>
    </submittedName>
</protein>
<evidence type="ECO:0000313" key="3">
    <source>
        <dbReference type="Proteomes" id="UP000665025"/>
    </source>
</evidence>
<feature type="region of interest" description="Disordered" evidence="1">
    <location>
        <begin position="48"/>
        <end position="125"/>
    </location>
</feature>
<feature type="compositionally biased region" description="Polar residues" evidence="1">
    <location>
        <begin position="87"/>
        <end position="109"/>
    </location>
</feature>
<reference evidence="2 3" key="1">
    <citation type="submission" date="2021-03" db="EMBL/GenBank/DDBJ databases">
        <title>Complete Genome of Pseudoalteromonas viridis Strain BBR56, a new biocontrol bacterial candidate.</title>
        <authorList>
            <person name="Handayani D.P."/>
            <person name="Isnansetyo A."/>
            <person name="Istiqomah I."/>
            <person name="Jumina J."/>
        </authorList>
    </citation>
    <scope>NUCLEOTIDE SEQUENCE [LARGE SCALE GENOMIC DNA]</scope>
    <source>
        <strain evidence="2 3">BBR56</strain>
    </source>
</reference>
<evidence type="ECO:0000313" key="2">
    <source>
        <dbReference type="EMBL" id="QTL35596.1"/>
    </source>
</evidence>
<proteinExistence type="predicted"/>
<sequence>MRSWLSAVVISIACHLIILWLLAQQTVVVPLGPPEPTIKTYLVVEQPAQKSNMKKADPEPLPVTKPEQRPEQQTVAVSPAPLPEPAKSSQPDAITESSVADPPSSTNSAAEKPAQAAGVQPNKKYQRIDPALGLSRLRQHILTQPVSRDIEPRPQRLSVPRSHQTLGQPLRQIESQNHIFTEYRIKDRCYKEVQGDPNNPPPEGFAKNWLTASSTCDKTAITDAYDAAMGKWLKTKH</sequence>